<evidence type="ECO:0000313" key="4">
    <source>
        <dbReference type="Proteomes" id="UP001390339"/>
    </source>
</evidence>
<evidence type="ECO:0000259" key="2">
    <source>
        <dbReference type="Pfam" id="PF20150"/>
    </source>
</evidence>
<organism evidence="3 4">
    <name type="scientific">Apiospora arundinis</name>
    <dbReference type="NCBI Taxonomy" id="335852"/>
    <lineage>
        <taxon>Eukaryota</taxon>
        <taxon>Fungi</taxon>
        <taxon>Dikarya</taxon>
        <taxon>Ascomycota</taxon>
        <taxon>Pezizomycotina</taxon>
        <taxon>Sordariomycetes</taxon>
        <taxon>Xylariomycetidae</taxon>
        <taxon>Amphisphaeriales</taxon>
        <taxon>Apiosporaceae</taxon>
        <taxon>Apiospora</taxon>
    </lineage>
</organism>
<comment type="caution">
    <text evidence="3">The sequence shown here is derived from an EMBL/GenBank/DDBJ whole genome shotgun (WGS) entry which is preliminary data.</text>
</comment>
<feature type="region of interest" description="Disordered" evidence="1">
    <location>
        <begin position="157"/>
        <end position="183"/>
    </location>
</feature>
<feature type="region of interest" description="Disordered" evidence="1">
    <location>
        <begin position="354"/>
        <end position="387"/>
    </location>
</feature>
<reference evidence="3 4" key="1">
    <citation type="journal article" date="2024" name="IMA Fungus">
        <title>Apiospora arundinis, a panoply of carbohydrate-active enzymes and secondary metabolites.</title>
        <authorList>
            <person name="Sorensen T."/>
            <person name="Petersen C."/>
            <person name="Muurmann A.T."/>
            <person name="Christiansen J.V."/>
            <person name="Brundto M.L."/>
            <person name="Overgaard C.K."/>
            <person name="Boysen A.T."/>
            <person name="Wollenberg R.D."/>
            <person name="Larsen T.O."/>
            <person name="Sorensen J.L."/>
            <person name="Nielsen K.L."/>
            <person name="Sondergaard T.E."/>
        </authorList>
    </citation>
    <scope>NUCLEOTIDE SEQUENCE [LARGE SCALE GENOMIC DNA]</scope>
    <source>
        <strain evidence="3 4">AAU 773</strain>
    </source>
</reference>
<dbReference type="Proteomes" id="UP001390339">
    <property type="component" value="Unassembled WGS sequence"/>
</dbReference>
<evidence type="ECO:0000313" key="3">
    <source>
        <dbReference type="EMBL" id="KAK8868298.1"/>
    </source>
</evidence>
<keyword evidence="4" id="KW-1185">Reference proteome</keyword>
<dbReference type="Pfam" id="PF20150">
    <property type="entry name" value="2EXR"/>
    <property type="match status" value="1"/>
</dbReference>
<dbReference type="InterPro" id="IPR045518">
    <property type="entry name" value="2EXR"/>
</dbReference>
<gene>
    <name evidence="3" type="ORF">PGQ11_006876</name>
</gene>
<proteinExistence type="predicted"/>
<accession>A0ABR2IUY2</accession>
<protein>
    <recommendedName>
        <fullName evidence="2">2EXR domain-containing protein</fullName>
    </recommendedName>
</protein>
<feature type="compositionally biased region" description="Polar residues" evidence="1">
    <location>
        <begin position="374"/>
        <end position="387"/>
    </location>
</feature>
<sequence>MLAAALGVTTAAFHSVVRSLRLIVSQFTSIDVKVLRAAAATIMCLTKTLKGDGAAVRKRTRPTAGPSSGLRNVLALHLKGDTLGAGKGSTDGNDNVVGKLLSPNPGHRPPASFLRFREMPAELRMAVWDMAAEFGCDIKVQQACQCSHTPKELFFKTDNQDKVTDGSDEEGKGKGKEKETERDTTDIMCVTRQRLALLHVCHESRTYLGPRYDAFAFRRDPRPDGRGGIVEAPGDLVLRSSSLISTTNSSNSSRGGHRDWGVVTDYKAISRDATGRYQGEAAVPPPVLTWKVDHCYPKVHAHCCFGTNTLPHVLLDVRQDTFFGRVNWTGNPWCYAKFSVQHCTIRRPESPFPGLDPGRALGAPSGVERGRDTSGMNNLLSLLSPQS</sequence>
<feature type="domain" description="2EXR" evidence="2">
    <location>
        <begin position="113"/>
        <end position="216"/>
    </location>
</feature>
<evidence type="ECO:0000256" key="1">
    <source>
        <dbReference type="SAM" id="MobiDB-lite"/>
    </source>
</evidence>
<name>A0ABR2IUY2_9PEZI</name>
<dbReference type="EMBL" id="JAPCWZ010000004">
    <property type="protein sequence ID" value="KAK8868298.1"/>
    <property type="molecule type" value="Genomic_DNA"/>
</dbReference>